<dbReference type="SUPFAM" id="SSF51735">
    <property type="entry name" value="NAD(P)-binding Rossmann-fold domains"/>
    <property type="match status" value="1"/>
</dbReference>
<accession>A0ABV9YMQ8</accession>
<reference evidence="5" key="1">
    <citation type="journal article" date="2019" name="Int. J. Syst. Evol. Microbiol.">
        <title>The Global Catalogue of Microorganisms (GCM) 10K type strain sequencing project: providing services to taxonomists for standard genome sequencing and annotation.</title>
        <authorList>
            <consortium name="The Broad Institute Genomics Platform"/>
            <consortium name="The Broad Institute Genome Sequencing Center for Infectious Disease"/>
            <person name="Wu L."/>
            <person name="Ma J."/>
        </authorList>
    </citation>
    <scope>NUCLEOTIDE SEQUENCE [LARGE SCALE GENOMIC DNA]</scope>
    <source>
        <strain evidence="5">CGMCC 4.7093</strain>
    </source>
</reference>
<name>A0ABV9YMQ8_9PSEU</name>
<dbReference type="PANTHER" id="PTHR24320:SF148">
    <property type="entry name" value="NAD(P)-BINDING ROSSMANN-FOLD SUPERFAMILY PROTEIN"/>
    <property type="match status" value="1"/>
</dbReference>
<gene>
    <name evidence="4" type="ORF">ACFPBZ_13845</name>
</gene>
<keyword evidence="2" id="KW-0560">Oxidoreductase</keyword>
<evidence type="ECO:0000259" key="3">
    <source>
        <dbReference type="SMART" id="SM00822"/>
    </source>
</evidence>
<comment type="similarity">
    <text evidence="1">Belongs to the short-chain dehydrogenases/reductases (SDR) family.</text>
</comment>
<feature type="domain" description="Ketoreductase" evidence="3">
    <location>
        <begin position="15"/>
        <end position="169"/>
    </location>
</feature>
<evidence type="ECO:0000313" key="5">
    <source>
        <dbReference type="Proteomes" id="UP001595947"/>
    </source>
</evidence>
<dbReference type="NCBIfam" id="NF004846">
    <property type="entry name" value="PRK06197.1"/>
    <property type="match status" value="1"/>
</dbReference>
<dbReference type="InterPro" id="IPR036291">
    <property type="entry name" value="NAD(P)-bd_dom_sf"/>
</dbReference>
<sequence length="297" mass="31746">MAPWTSADIPDQSGRTFVVTGANSGLGLVAAGQLAAHGAHVVLACRNTDKGEQAAAEIRAQGGPGSTAVEELDLADLASVRKFAARLEGPVDVLINNAGLMAIPEQRTVDGFEMQFGTNVLGHVALTGLLLDRITDRVVTMSSVMHRIGRVRLDDLNWERRRYQRWLAYGQSKLADLMVAYELERRFVASGSRLRSMAAHPGYSATNLQSRTESIQDVVMGLGNRFFAQGPEMGALPELYAATVPDLPGGVYIGPDGWGESSGHPIPVGSTAASHDREVQRALLRACEELTGVELAA</sequence>
<keyword evidence="5" id="KW-1185">Reference proteome</keyword>
<dbReference type="SMART" id="SM00822">
    <property type="entry name" value="PKS_KR"/>
    <property type="match status" value="1"/>
</dbReference>
<dbReference type="Pfam" id="PF00106">
    <property type="entry name" value="adh_short"/>
    <property type="match status" value="1"/>
</dbReference>
<dbReference type="Proteomes" id="UP001595947">
    <property type="component" value="Unassembled WGS sequence"/>
</dbReference>
<organism evidence="4 5">
    <name type="scientific">Actinomycetospora atypica</name>
    <dbReference type="NCBI Taxonomy" id="1290095"/>
    <lineage>
        <taxon>Bacteria</taxon>
        <taxon>Bacillati</taxon>
        <taxon>Actinomycetota</taxon>
        <taxon>Actinomycetes</taxon>
        <taxon>Pseudonocardiales</taxon>
        <taxon>Pseudonocardiaceae</taxon>
        <taxon>Actinomycetospora</taxon>
    </lineage>
</organism>
<dbReference type="InterPro" id="IPR002347">
    <property type="entry name" value="SDR_fam"/>
</dbReference>
<dbReference type="PANTHER" id="PTHR24320">
    <property type="entry name" value="RETINOL DEHYDROGENASE"/>
    <property type="match status" value="1"/>
</dbReference>
<dbReference type="InterPro" id="IPR057326">
    <property type="entry name" value="KR_dom"/>
</dbReference>
<dbReference type="RefSeq" id="WP_378036644.1">
    <property type="nucleotide sequence ID" value="NZ_JBHSIV010000012.1"/>
</dbReference>
<dbReference type="Gene3D" id="3.40.50.720">
    <property type="entry name" value="NAD(P)-binding Rossmann-like Domain"/>
    <property type="match status" value="1"/>
</dbReference>
<evidence type="ECO:0000313" key="4">
    <source>
        <dbReference type="EMBL" id="MFC5063298.1"/>
    </source>
</evidence>
<comment type="caution">
    <text evidence="4">The sequence shown here is derived from an EMBL/GenBank/DDBJ whole genome shotgun (WGS) entry which is preliminary data.</text>
</comment>
<evidence type="ECO:0000256" key="1">
    <source>
        <dbReference type="ARBA" id="ARBA00006484"/>
    </source>
</evidence>
<dbReference type="EMBL" id="JBHSIV010000012">
    <property type="protein sequence ID" value="MFC5063298.1"/>
    <property type="molecule type" value="Genomic_DNA"/>
</dbReference>
<evidence type="ECO:0000256" key="2">
    <source>
        <dbReference type="ARBA" id="ARBA00023002"/>
    </source>
</evidence>
<proteinExistence type="inferred from homology"/>
<dbReference type="PRINTS" id="PR00081">
    <property type="entry name" value="GDHRDH"/>
</dbReference>
<protein>
    <submittedName>
        <fullName evidence="4">Oxidoreductase</fullName>
    </submittedName>
</protein>
<dbReference type="CDD" id="cd05327">
    <property type="entry name" value="retinol-DH_like_SDR_c_like"/>
    <property type="match status" value="1"/>
</dbReference>